<proteinExistence type="inferred from homology"/>
<dbReference type="GO" id="GO:0005524">
    <property type="term" value="F:ATP binding"/>
    <property type="evidence" value="ECO:0007669"/>
    <property type="project" value="InterPro"/>
</dbReference>
<dbReference type="SMART" id="SM00382">
    <property type="entry name" value="AAA"/>
    <property type="match status" value="1"/>
</dbReference>
<gene>
    <name evidence="3" type="ORF">SAMN05444355_103304</name>
</gene>
<dbReference type="SUPFAM" id="SSF52540">
    <property type="entry name" value="P-loop containing nucleoside triphosphate hydrolases"/>
    <property type="match status" value="1"/>
</dbReference>
<dbReference type="Gene3D" id="3.40.50.300">
    <property type="entry name" value="P-loop containing nucleotide triphosphate hydrolases"/>
    <property type="match status" value="1"/>
</dbReference>
<evidence type="ECO:0000256" key="1">
    <source>
        <dbReference type="ARBA" id="ARBA00007448"/>
    </source>
</evidence>
<dbReference type="InterPro" id="IPR003959">
    <property type="entry name" value="ATPase_AAA_core"/>
</dbReference>
<evidence type="ECO:0000313" key="3">
    <source>
        <dbReference type="EMBL" id="SEQ67502.1"/>
    </source>
</evidence>
<dbReference type="RefSeq" id="WP_074722609.1">
    <property type="nucleotide sequence ID" value="NZ_CBCRVS010000012.1"/>
</dbReference>
<dbReference type="Proteomes" id="UP000183658">
    <property type="component" value="Unassembled WGS sequence"/>
</dbReference>
<dbReference type="EMBL" id="FOFZ01000003">
    <property type="protein sequence ID" value="SEQ67502.1"/>
    <property type="molecule type" value="Genomic_DNA"/>
</dbReference>
<dbReference type="InterPro" id="IPR027417">
    <property type="entry name" value="P-loop_NTPase"/>
</dbReference>
<dbReference type="PANTHER" id="PTHR23070">
    <property type="entry name" value="BCS1 AAA-TYPE ATPASE"/>
    <property type="match status" value="1"/>
</dbReference>
<sequence length="362" mass="41177">MDRTTHSISKKTFEKPTYGSVDTFMNGGLMVITSKLFYSYFGQIPNIYVVDKIDDKKLRSDAAIGIFGKIIHQIARQEFDAVTQLATLNIHNFFLESGVLINVSNESMMLYFTEQNKNEALGIFEQVKKYKIKRKKTTEISLITMTKSGLETQEIAIKKPKIDFSLHYNEDFFTIHKAIVKNINKSNTNGLYLFHGHPGTGKTTYIRYLIHHLHKKVIFLSTKMAGELDNVAMTPFLLQNRNAVIVIEDAEELITSRDEVRNSNLSMLLNLTDGLMGESLGIQIVATFNTNVTNIDKALLRKGRLSTIYEFKPLTLIRTNALLNKLNYQIEVTQPLPISDIFNFNSSNNYEPKLRKAVGFGN</sequence>
<dbReference type="Pfam" id="PF00004">
    <property type="entry name" value="AAA"/>
    <property type="match status" value="1"/>
</dbReference>
<dbReference type="InterPro" id="IPR050747">
    <property type="entry name" value="Mitochondrial_chaperone_BCS1"/>
</dbReference>
<dbReference type="AlphaFoldDB" id="A0A1H9HZ78"/>
<dbReference type="OrthoDB" id="9809379at2"/>
<keyword evidence="4" id="KW-1185">Reference proteome</keyword>
<feature type="domain" description="AAA+ ATPase" evidence="2">
    <location>
        <begin position="188"/>
        <end position="315"/>
    </location>
</feature>
<reference evidence="4" key="1">
    <citation type="submission" date="2016-10" db="EMBL/GenBank/DDBJ databases">
        <authorList>
            <person name="Varghese N."/>
            <person name="Submissions S."/>
        </authorList>
    </citation>
    <scope>NUCLEOTIDE SEQUENCE [LARGE SCALE GENOMIC DNA]</scope>
    <source>
        <strain evidence="4">DSM 15719</strain>
    </source>
</reference>
<evidence type="ECO:0000259" key="2">
    <source>
        <dbReference type="SMART" id="SM00382"/>
    </source>
</evidence>
<name>A0A1H9HZ78_FLAFI</name>
<dbReference type="GO" id="GO:0016887">
    <property type="term" value="F:ATP hydrolysis activity"/>
    <property type="evidence" value="ECO:0007669"/>
    <property type="project" value="InterPro"/>
</dbReference>
<protein>
    <submittedName>
        <fullName evidence="3">ATPase family associated with various cellular activities (AAA)</fullName>
    </submittedName>
</protein>
<evidence type="ECO:0000313" key="4">
    <source>
        <dbReference type="Proteomes" id="UP000183658"/>
    </source>
</evidence>
<accession>A0A1H9HZ78</accession>
<organism evidence="3 4">
    <name type="scientific">Flavobacterium frigoris</name>
    <dbReference type="NCBI Taxonomy" id="229204"/>
    <lineage>
        <taxon>Bacteria</taxon>
        <taxon>Pseudomonadati</taxon>
        <taxon>Bacteroidota</taxon>
        <taxon>Flavobacteriia</taxon>
        <taxon>Flavobacteriales</taxon>
        <taxon>Flavobacteriaceae</taxon>
        <taxon>Flavobacterium</taxon>
    </lineage>
</organism>
<comment type="similarity">
    <text evidence="1">Belongs to the AAA ATPase family. BCS1 subfamily.</text>
</comment>
<dbReference type="InterPro" id="IPR003593">
    <property type="entry name" value="AAA+_ATPase"/>
</dbReference>